<gene>
    <name evidence="1" type="ORF">FDF70_20020</name>
</gene>
<dbReference type="AlphaFoldDB" id="A0A7X5PDD3"/>
<dbReference type="RefSeq" id="WP_039698909.1">
    <property type="nucleotide sequence ID" value="NZ_SXAL01000010.1"/>
</dbReference>
<organism evidence="1 2">
    <name type="scientific">Clostridium sporogenes</name>
    <dbReference type="NCBI Taxonomy" id="1509"/>
    <lineage>
        <taxon>Bacteria</taxon>
        <taxon>Bacillati</taxon>
        <taxon>Bacillota</taxon>
        <taxon>Clostridia</taxon>
        <taxon>Eubacteriales</taxon>
        <taxon>Clostridiaceae</taxon>
        <taxon>Clostridium</taxon>
    </lineage>
</organism>
<reference evidence="1 2" key="1">
    <citation type="submission" date="2019-04" db="EMBL/GenBank/DDBJ databases">
        <title>Genome sequencing of Clostridium botulinum Groups I-IV and Clostridium butyricum.</title>
        <authorList>
            <person name="Brunt J."/>
            <person name="Van Vliet A.H.M."/>
            <person name="Stringer S.C."/>
            <person name="Carter A.T."/>
            <person name="Peck M.W."/>
        </authorList>
    </citation>
    <scope>NUCLEOTIDE SEQUENCE [LARGE SCALE GENOMIC DNA]</scope>
    <source>
        <strain evidence="1 2">IFR 18/108</strain>
    </source>
</reference>
<sequence>MNKIVEKAKKINKFQKYIPELEEGEIVELNDLWDGEGEVPEDSYSYLLTDNGENDDTYGYDININYVFEIIEEKKNPLDTVIKIIQIEFV</sequence>
<protein>
    <submittedName>
        <fullName evidence="1">Uncharacterized protein</fullName>
    </submittedName>
</protein>
<proteinExistence type="predicted"/>
<name>A0A7X5PDD3_CLOSG</name>
<comment type="caution">
    <text evidence="1">The sequence shown here is derived from an EMBL/GenBank/DDBJ whole genome shotgun (WGS) entry which is preliminary data.</text>
</comment>
<accession>A0A7X5PDD3</accession>
<dbReference type="Proteomes" id="UP000486601">
    <property type="component" value="Unassembled WGS sequence"/>
</dbReference>
<evidence type="ECO:0000313" key="2">
    <source>
        <dbReference type="Proteomes" id="UP000486601"/>
    </source>
</evidence>
<evidence type="ECO:0000313" key="1">
    <source>
        <dbReference type="EMBL" id="NFR63707.1"/>
    </source>
</evidence>
<dbReference type="EMBL" id="SXCS01000021">
    <property type="protein sequence ID" value="NFR63707.1"/>
    <property type="molecule type" value="Genomic_DNA"/>
</dbReference>